<sequence length="53" mass="6220">MDKDKLVVEYIQLCLEFVSLAGPDPIDQEERNHIINRIKQIRELLGMEPINLE</sequence>
<protein>
    <submittedName>
        <fullName evidence="1">Uncharacterized protein</fullName>
    </submittedName>
</protein>
<evidence type="ECO:0000313" key="1">
    <source>
        <dbReference type="EMBL" id="ADL03333.1"/>
    </source>
</evidence>
<name>D9R5C7_LACSW</name>
<evidence type="ECO:0000313" key="2">
    <source>
        <dbReference type="Proteomes" id="UP000001662"/>
    </source>
</evidence>
<dbReference type="PaxDb" id="610130-Closa_0707"/>
<dbReference type="AlphaFoldDB" id="D9R5C7"/>
<dbReference type="KEGG" id="csh:Closa_0707"/>
<dbReference type="EMBL" id="CP002109">
    <property type="protein sequence ID" value="ADL03333.1"/>
    <property type="molecule type" value="Genomic_DNA"/>
</dbReference>
<dbReference type="HOGENOM" id="CLU_3060382_0_0_9"/>
<proteinExistence type="predicted"/>
<dbReference type="Proteomes" id="UP000001662">
    <property type="component" value="Chromosome"/>
</dbReference>
<dbReference type="STRING" id="610130.Closa_0707"/>
<gene>
    <name evidence="1" type="ordered locus">Closa_0707</name>
</gene>
<reference evidence="1" key="1">
    <citation type="submission" date="2010-07" db="EMBL/GenBank/DDBJ databases">
        <title>Complete sequence of Clostridium saccharolyticum WM1.</title>
        <authorList>
            <consortium name="US DOE Joint Genome Institute"/>
            <person name="Lucas S."/>
            <person name="Copeland A."/>
            <person name="Lapidus A."/>
            <person name="Cheng J.-F."/>
            <person name="Bruce D."/>
            <person name="Goodwin L."/>
            <person name="Pitluck S."/>
            <person name="Chertkov O."/>
            <person name="Detter J.C."/>
            <person name="Han C."/>
            <person name="Tapia R."/>
            <person name="Land M."/>
            <person name="Hauser L."/>
            <person name="Chang Y.-J."/>
            <person name="Jeffries C."/>
            <person name="Kyrpides N."/>
            <person name="Ivanova N."/>
            <person name="Mikhailova N."/>
            <person name="Mouttaki H."/>
            <person name="Lin L."/>
            <person name="Zhou J."/>
            <person name="Hemme C.L."/>
            <person name="Woyke T."/>
        </authorList>
    </citation>
    <scope>NUCLEOTIDE SEQUENCE [LARGE SCALE GENOMIC DNA]</scope>
    <source>
        <strain evidence="1">WM1</strain>
    </source>
</reference>
<accession>D9R5C7</accession>
<organism evidence="1 2">
    <name type="scientific">Lacrimispora saccharolytica (strain ATCC 35040 / DSM 2544 / NRCC 2533 / WM1)</name>
    <name type="common">Clostridium saccharolyticum</name>
    <dbReference type="NCBI Taxonomy" id="610130"/>
    <lineage>
        <taxon>Bacteria</taxon>
        <taxon>Bacillati</taxon>
        <taxon>Bacillota</taxon>
        <taxon>Clostridia</taxon>
        <taxon>Lachnospirales</taxon>
        <taxon>Lachnospiraceae</taxon>
        <taxon>Lacrimispora</taxon>
    </lineage>
</organism>
<dbReference type="RefSeq" id="WP_013271428.1">
    <property type="nucleotide sequence ID" value="NC_014376.1"/>
</dbReference>
<keyword evidence="2" id="KW-1185">Reference proteome</keyword>